<keyword evidence="3" id="KW-1185">Reference proteome</keyword>
<name>A0ABU0K6P9_9BACL</name>
<reference evidence="2" key="1">
    <citation type="submission" date="2023-07" db="EMBL/GenBank/DDBJ databases">
        <title>Genomic Encyclopedia of Type Strains, Phase IV (KMG-IV): sequencing the most valuable type-strain genomes for metagenomic binning, comparative biology and taxonomic classification.</title>
        <authorList>
            <person name="Goeker M."/>
        </authorList>
    </citation>
    <scope>NUCLEOTIDE SEQUENCE [LARGE SCALE GENOMIC DNA]</scope>
    <source>
        <strain evidence="2">JSM 076093</strain>
    </source>
</reference>
<evidence type="ECO:0000259" key="1">
    <source>
        <dbReference type="Pfam" id="PF06983"/>
    </source>
</evidence>
<feature type="domain" description="PhnB-like" evidence="1">
    <location>
        <begin position="5"/>
        <end position="134"/>
    </location>
</feature>
<dbReference type="InterPro" id="IPR028973">
    <property type="entry name" value="PhnB-like"/>
</dbReference>
<dbReference type="PANTHER" id="PTHR33990">
    <property type="entry name" value="PROTEIN YJDN-RELATED"/>
    <property type="match status" value="1"/>
</dbReference>
<dbReference type="CDD" id="cd06588">
    <property type="entry name" value="PhnB_like"/>
    <property type="match status" value="1"/>
</dbReference>
<dbReference type="PANTHER" id="PTHR33990:SF1">
    <property type="entry name" value="PROTEIN YJDN"/>
    <property type="match status" value="1"/>
</dbReference>
<accession>A0ABU0K6P9</accession>
<dbReference type="GeneID" id="301328277"/>
<evidence type="ECO:0000313" key="2">
    <source>
        <dbReference type="EMBL" id="MDQ0483969.1"/>
    </source>
</evidence>
<dbReference type="InterPro" id="IPR029068">
    <property type="entry name" value="Glyas_Bleomycin-R_OHBP_Dase"/>
</dbReference>
<evidence type="ECO:0000313" key="3">
    <source>
        <dbReference type="Proteomes" id="UP001226720"/>
    </source>
</evidence>
<comment type="caution">
    <text evidence="2">The sequence shown here is derived from an EMBL/GenBank/DDBJ whole genome shotgun (WGS) entry which is preliminary data.</text>
</comment>
<proteinExistence type="predicted"/>
<sequence length="138" mass="15058">MTLSLTPFLNLKRNAKEAIEFYEKALGAEVLSMMTYGDMSGGSDTYPEDLKDLVATAKLQIGESALMISDVPDATNVEASKQITIGITTNDVEKSKRIFEALQQEGTVNMPFGEQPFSPGFGDVTDKFGVSFLVYTEI</sequence>
<organism evidence="2 3">
    <name type="scientific">Guptibacillus hwajinpoensis</name>
    <dbReference type="NCBI Taxonomy" id="208199"/>
    <lineage>
        <taxon>Bacteria</taxon>
        <taxon>Bacillati</taxon>
        <taxon>Bacillota</taxon>
        <taxon>Bacilli</taxon>
        <taxon>Bacillales</taxon>
        <taxon>Guptibacillaceae</taxon>
        <taxon>Guptibacillus</taxon>
    </lineage>
</organism>
<dbReference type="Gene3D" id="3.10.180.10">
    <property type="entry name" value="2,3-Dihydroxybiphenyl 1,2-Dioxygenase, domain 1"/>
    <property type="match status" value="1"/>
</dbReference>
<dbReference type="Proteomes" id="UP001226720">
    <property type="component" value="Unassembled WGS sequence"/>
</dbReference>
<dbReference type="EMBL" id="JAUSWM010000005">
    <property type="protein sequence ID" value="MDQ0483969.1"/>
    <property type="molecule type" value="Genomic_DNA"/>
</dbReference>
<gene>
    <name evidence="2" type="ORF">QO000_002953</name>
</gene>
<dbReference type="SUPFAM" id="SSF54593">
    <property type="entry name" value="Glyoxalase/Bleomycin resistance protein/Dihydroxybiphenyl dioxygenase"/>
    <property type="match status" value="1"/>
</dbReference>
<dbReference type="Pfam" id="PF06983">
    <property type="entry name" value="3-dmu-9_3-mt"/>
    <property type="match status" value="1"/>
</dbReference>
<protein>
    <submittedName>
        <fullName evidence="2">PhnB protein</fullName>
    </submittedName>
</protein>
<dbReference type="RefSeq" id="WP_301552626.1">
    <property type="nucleotide sequence ID" value="NZ_JAQRMZ010000009.1"/>
</dbReference>